<evidence type="ECO:0000256" key="2">
    <source>
        <dbReference type="ARBA" id="ARBA00022963"/>
    </source>
</evidence>
<dbReference type="InterPro" id="IPR002641">
    <property type="entry name" value="PNPLA_dom"/>
</dbReference>
<evidence type="ECO:0000313" key="6">
    <source>
        <dbReference type="EMBL" id="GGA56349.1"/>
    </source>
</evidence>
<keyword evidence="2 4" id="KW-0442">Lipid degradation</keyword>
<dbReference type="EMBL" id="BMKB01000004">
    <property type="protein sequence ID" value="GGA56349.1"/>
    <property type="molecule type" value="Genomic_DNA"/>
</dbReference>
<dbReference type="SUPFAM" id="SSF52151">
    <property type="entry name" value="FabD/lysophospholipase-like"/>
    <property type="match status" value="1"/>
</dbReference>
<sequence>MPVGTINDPRIGIALGGGSARGLAHIPFIEAMDEMGVRPSAIAGTSIGALIGSGWAAGIAGRDIRELAYERLGSMNGLFGRLFSLQMRSVKQVLREGLSIQLDAERVFEAFTPADMPKRFSELKIPFTSVATDFKSWHQVSFHEGLIKPAVAGSLAIPSLFKPVHYHDTLLVDGGVVNPLPLDAAAADSDILIGIDVNGDPQDWPLGRVPSALDIGLGSAQIMMRALTSHMISAYPPHLYFRPFLKSFGAYEYWRVREIVKAGDREKDRFKRELSAKIETFISAQRKIS</sequence>
<feature type="short sequence motif" description="DGA/G" evidence="4">
    <location>
        <begin position="173"/>
        <end position="175"/>
    </location>
</feature>
<dbReference type="Pfam" id="PF01734">
    <property type="entry name" value="Patatin"/>
    <property type="match status" value="1"/>
</dbReference>
<evidence type="ECO:0000259" key="5">
    <source>
        <dbReference type="PROSITE" id="PS51635"/>
    </source>
</evidence>
<dbReference type="OrthoDB" id="5290098at2"/>
<dbReference type="AlphaFoldDB" id="A0A916RHL2"/>
<feature type="short sequence motif" description="GXSXG" evidence="4">
    <location>
        <begin position="44"/>
        <end position="48"/>
    </location>
</feature>
<evidence type="ECO:0000256" key="3">
    <source>
        <dbReference type="ARBA" id="ARBA00023098"/>
    </source>
</evidence>
<organism evidence="6 7">
    <name type="scientific">Pelagibacterium lentulum</name>
    <dbReference type="NCBI Taxonomy" id="2029865"/>
    <lineage>
        <taxon>Bacteria</taxon>
        <taxon>Pseudomonadati</taxon>
        <taxon>Pseudomonadota</taxon>
        <taxon>Alphaproteobacteria</taxon>
        <taxon>Hyphomicrobiales</taxon>
        <taxon>Devosiaceae</taxon>
        <taxon>Pelagibacterium</taxon>
    </lineage>
</organism>
<proteinExistence type="predicted"/>
<keyword evidence="3 4" id="KW-0443">Lipid metabolism</keyword>
<dbReference type="PANTHER" id="PTHR14226">
    <property type="entry name" value="NEUROPATHY TARGET ESTERASE/SWISS CHEESE D.MELANOGASTER"/>
    <property type="match status" value="1"/>
</dbReference>
<feature type="active site" description="Proton acceptor" evidence="4">
    <location>
        <position position="173"/>
    </location>
</feature>
<dbReference type="GO" id="GO:0016787">
    <property type="term" value="F:hydrolase activity"/>
    <property type="evidence" value="ECO:0007669"/>
    <property type="project" value="UniProtKB-UniRule"/>
</dbReference>
<dbReference type="PROSITE" id="PS51635">
    <property type="entry name" value="PNPLA"/>
    <property type="match status" value="1"/>
</dbReference>
<evidence type="ECO:0000313" key="7">
    <source>
        <dbReference type="Proteomes" id="UP000596977"/>
    </source>
</evidence>
<feature type="active site" description="Nucleophile" evidence="4">
    <location>
        <position position="46"/>
    </location>
</feature>
<name>A0A916RHL2_9HYPH</name>
<keyword evidence="1 4" id="KW-0378">Hydrolase</keyword>
<dbReference type="PANTHER" id="PTHR14226:SF29">
    <property type="entry name" value="NEUROPATHY TARGET ESTERASE SWS"/>
    <property type="match status" value="1"/>
</dbReference>
<dbReference type="Proteomes" id="UP000596977">
    <property type="component" value="Unassembled WGS sequence"/>
</dbReference>
<accession>A0A916RHL2</accession>
<comment type="caution">
    <text evidence="4">Lacks conserved residue(s) required for the propagation of feature annotation.</text>
</comment>
<dbReference type="InterPro" id="IPR050301">
    <property type="entry name" value="NTE"/>
</dbReference>
<feature type="domain" description="PNPLA" evidence="5">
    <location>
        <begin position="13"/>
        <end position="186"/>
    </location>
</feature>
<evidence type="ECO:0000256" key="1">
    <source>
        <dbReference type="ARBA" id="ARBA00022801"/>
    </source>
</evidence>
<dbReference type="InterPro" id="IPR016035">
    <property type="entry name" value="Acyl_Trfase/lysoPLipase"/>
</dbReference>
<keyword evidence="7" id="KW-1185">Reference proteome</keyword>
<dbReference type="Gene3D" id="3.40.1090.10">
    <property type="entry name" value="Cytosolic phospholipase A2 catalytic domain"/>
    <property type="match status" value="2"/>
</dbReference>
<gene>
    <name evidence="6" type="ORF">GCM10011499_28140</name>
</gene>
<dbReference type="GO" id="GO:0016042">
    <property type="term" value="P:lipid catabolic process"/>
    <property type="evidence" value="ECO:0007669"/>
    <property type="project" value="UniProtKB-UniRule"/>
</dbReference>
<protein>
    <submittedName>
        <fullName evidence="6">Patatin</fullName>
    </submittedName>
</protein>
<comment type="caution">
    <text evidence="6">The sequence shown here is derived from an EMBL/GenBank/DDBJ whole genome shotgun (WGS) entry which is preliminary data.</text>
</comment>
<reference evidence="6 7" key="1">
    <citation type="journal article" date="2014" name="Int. J. Syst. Evol. Microbiol.">
        <title>Complete genome sequence of Corynebacterium casei LMG S-19264T (=DSM 44701T), isolated from a smear-ripened cheese.</title>
        <authorList>
            <consortium name="US DOE Joint Genome Institute (JGI-PGF)"/>
            <person name="Walter F."/>
            <person name="Albersmeier A."/>
            <person name="Kalinowski J."/>
            <person name="Ruckert C."/>
        </authorList>
    </citation>
    <scope>NUCLEOTIDE SEQUENCE [LARGE SCALE GENOMIC DNA]</scope>
    <source>
        <strain evidence="6 7">CGMCC 1.15896</strain>
    </source>
</reference>
<evidence type="ECO:0000256" key="4">
    <source>
        <dbReference type="PROSITE-ProRule" id="PRU01161"/>
    </source>
</evidence>